<protein>
    <submittedName>
        <fullName evidence="2">Uncharacterized protein DUF349</fullName>
    </submittedName>
</protein>
<accession>A0A4R1H452</accession>
<reference evidence="2 3" key="1">
    <citation type="submission" date="2019-03" db="EMBL/GenBank/DDBJ databases">
        <title>Genomic Encyclopedia of Archaeal and Bacterial Type Strains, Phase II (KMG-II): from individual species to whole genera.</title>
        <authorList>
            <person name="Goeker M."/>
        </authorList>
    </citation>
    <scope>NUCLEOTIDE SEQUENCE [LARGE SCALE GENOMIC DNA]</scope>
    <source>
        <strain evidence="2 3">DSM 27697</strain>
    </source>
</reference>
<dbReference type="EMBL" id="SMFU01000002">
    <property type="protein sequence ID" value="TCK16437.1"/>
    <property type="molecule type" value="Genomic_DNA"/>
</dbReference>
<proteinExistence type="predicted"/>
<dbReference type="OrthoDB" id="5523335at2"/>
<evidence type="ECO:0000256" key="1">
    <source>
        <dbReference type="SAM" id="Coils"/>
    </source>
</evidence>
<evidence type="ECO:0000313" key="3">
    <source>
        <dbReference type="Proteomes" id="UP000294546"/>
    </source>
</evidence>
<evidence type="ECO:0000313" key="2">
    <source>
        <dbReference type="EMBL" id="TCK16437.1"/>
    </source>
</evidence>
<gene>
    <name evidence="2" type="ORF">CLV83_0145</name>
</gene>
<dbReference type="Pfam" id="PF03993">
    <property type="entry name" value="DUF349"/>
    <property type="match status" value="2"/>
</dbReference>
<dbReference type="InterPro" id="IPR007139">
    <property type="entry name" value="DUF349"/>
</dbReference>
<dbReference type="SUPFAM" id="SSF48371">
    <property type="entry name" value="ARM repeat"/>
    <property type="match status" value="1"/>
</dbReference>
<dbReference type="Proteomes" id="UP000294546">
    <property type="component" value="Unassembled WGS sequence"/>
</dbReference>
<organism evidence="2 3">
    <name type="scientific">Marinobacterium mangrovicola</name>
    <dbReference type="NCBI Taxonomy" id="1476959"/>
    <lineage>
        <taxon>Bacteria</taxon>
        <taxon>Pseudomonadati</taxon>
        <taxon>Pseudomonadota</taxon>
        <taxon>Gammaproteobacteria</taxon>
        <taxon>Oceanospirillales</taxon>
        <taxon>Oceanospirillaceae</taxon>
        <taxon>Marinobacterium</taxon>
    </lineage>
</organism>
<dbReference type="RefSeq" id="WP_132286099.1">
    <property type="nucleotide sequence ID" value="NZ_SMFU01000002.1"/>
</dbReference>
<dbReference type="AlphaFoldDB" id="A0A4R1H452"/>
<dbReference type="InterPro" id="IPR016024">
    <property type="entry name" value="ARM-type_fold"/>
</dbReference>
<feature type="coiled-coil region" evidence="1">
    <location>
        <begin position="778"/>
        <end position="826"/>
    </location>
</feature>
<feature type="coiled-coil region" evidence="1">
    <location>
        <begin position="177"/>
        <end position="204"/>
    </location>
</feature>
<name>A0A4R1H452_9GAMM</name>
<sequence length="863" mass="98141">MFANLFKPKWRHSSPDVRARAVNRLHSDRPAHSDILRRLLLDDRSREVRRAAIERVTDTSLLLQALAAEQDAEIRLLAANAVATQVASLPMNDQLEWARQLPDDTVRVELVLADISSTLRSHIIDLVEEQRFLITIALKGPTAQTRREAALRVTDPEHLETLARDSRGSDKAVHRIARDAIQALREKERQQAQIESRRQELLASLDTLVNGQDHQLFQARFDVLIRDWTQLPEAPQQQAEHYQVLKAQAEQIIAEEAARKAAAEAAEQARILREEQAQVLDTELAALCLRSSEGSDLLPELDQLLQQAEQFRCEGEVEKHLVERVELAAQLRGSLQQLAELEPRILEQLEAPVEDSDKALAGYLSNIDWPTSCQPPALLNRARQLLNEARQAKREQQQQSSELCARLERTLDQLEQAIENGEIRTALKQRERAEQQTQALAVPLPDALEQRLKSLTAQLQEIKDWQGFAVNGKKEALCEQMEALIGSSLDPQPLADRIRALQKEWKSLDSSSAVHSQKLWQRFRTAAETAYAPCESHFAAQKEKRQQNLAQREEICRQLETLFESVNWDEAEWPAIERICHTAKREWKQFSPVDRAPGKVLQQRFNQLIRELDNRLRDWHQQCANTKQTLVESAAALTEWEDVSAAAAEAKALQQQWKETGPAFRSEERALWQAFREHCDAIFARLKSGTSSGEPISVEQSAPPLKADALSRLESCAELLDKAEKAILDGNSGIVDKLLSAISDSLSQVPEQWQLAMTQRVDAISALLASPDELESRLADSERELRELCIRLEILLSQPSPEEDQAQRMEYQMLRLQQALDEQSRNPSSADVAELELLWQCVAFNRVFPQLSRRFNQLRQRTQ</sequence>
<keyword evidence="1" id="KW-0175">Coiled coil</keyword>
<feature type="coiled-coil region" evidence="1">
    <location>
        <begin position="379"/>
        <end position="431"/>
    </location>
</feature>
<comment type="caution">
    <text evidence="2">The sequence shown here is derived from an EMBL/GenBank/DDBJ whole genome shotgun (WGS) entry which is preliminary data.</text>
</comment>
<keyword evidence="3" id="KW-1185">Reference proteome</keyword>
<feature type="coiled-coil region" evidence="1">
    <location>
        <begin position="246"/>
        <end position="275"/>
    </location>
</feature>